<comment type="subcellular location">
    <subcellularLocation>
        <location evidence="1">Membrane</location>
        <topology evidence="1">Multi-pass membrane protein</topology>
    </subcellularLocation>
</comment>
<dbReference type="EMBL" id="FZOQ01000040">
    <property type="protein sequence ID" value="SNT28752.1"/>
    <property type="molecule type" value="Genomic_DNA"/>
</dbReference>
<dbReference type="Proteomes" id="UP000198432">
    <property type="component" value="Unassembled WGS sequence"/>
</dbReference>
<reference evidence="8" key="1">
    <citation type="submission" date="2017-06" db="EMBL/GenBank/DDBJ databases">
        <authorList>
            <person name="Varghese N."/>
            <person name="Submissions S."/>
        </authorList>
    </citation>
    <scope>NUCLEOTIDE SEQUENCE [LARGE SCALE GENOMIC DNA]</scope>
    <source>
        <strain evidence="8">NKM1</strain>
    </source>
</reference>
<accession>A0A239LFN0</accession>
<dbReference type="GO" id="GO:0016020">
    <property type="term" value="C:membrane"/>
    <property type="evidence" value="ECO:0007669"/>
    <property type="project" value="UniProtKB-SubCell"/>
</dbReference>
<feature type="transmembrane region" description="Helical" evidence="6">
    <location>
        <begin position="79"/>
        <end position="98"/>
    </location>
</feature>
<dbReference type="AlphaFoldDB" id="A0A239LFN0"/>
<gene>
    <name evidence="7" type="ORF">SAMN06296052_14011</name>
</gene>
<evidence type="ECO:0000256" key="5">
    <source>
        <dbReference type="ARBA" id="ARBA00023136"/>
    </source>
</evidence>
<protein>
    <submittedName>
        <fullName evidence="7">Predicted PurR-regulated permease PerM</fullName>
    </submittedName>
</protein>
<evidence type="ECO:0000313" key="8">
    <source>
        <dbReference type="Proteomes" id="UP000198432"/>
    </source>
</evidence>
<name>A0A239LFN0_9BACT</name>
<comment type="similarity">
    <text evidence="2">Belongs to the autoinducer-2 exporter (AI-2E) (TC 2.A.86) family.</text>
</comment>
<feature type="transmembrane region" description="Helical" evidence="6">
    <location>
        <begin position="328"/>
        <end position="347"/>
    </location>
</feature>
<feature type="transmembrane region" description="Helical" evidence="6">
    <location>
        <begin position="278"/>
        <end position="297"/>
    </location>
</feature>
<keyword evidence="8" id="KW-1185">Reference proteome</keyword>
<evidence type="ECO:0000256" key="2">
    <source>
        <dbReference type="ARBA" id="ARBA00009773"/>
    </source>
</evidence>
<dbReference type="InterPro" id="IPR002549">
    <property type="entry name" value="AI-2E-like"/>
</dbReference>
<dbReference type="Pfam" id="PF01594">
    <property type="entry name" value="AI-2E_transport"/>
    <property type="match status" value="1"/>
</dbReference>
<dbReference type="PANTHER" id="PTHR21716:SF62">
    <property type="entry name" value="TRANSPORT PROTEIN YDBI-RELATED"/>
    <property type="match status" value="1"/>
</dbReference>
<evidence type="ECO:0000313" key="7">
    <source>
        <dbReference type="EMBL" id="SNT28752.1"/>
    </source>
</evidence>
<dbReference type="PANTHER" id="PTHR21716">
    <property type="entry name" value="TRANSMEMBRANE PROTEIN"/>
    <property type="match status" value="1"/>
</dbReference>
<dbReference type="RefSeq" id="WP_179223152.1">
    <property type="nucleotide sequence ID" value="NZ_FZOQ01000040.1"/>
</dbReference>
<feature type="transmembrane region" description="Helical" evidence="6">
    <location>
        <begin position="26"/>
        <end position="59"/>
    </location>
</feature>
<keyword evidence="5 6" id="KW-0472">Membrane</keyword>
<evidence type="ECO:0000256" key="4">
    <source>
        <dbReference type="ARBA" id="ARBA00022989"/>
    </source>
</evidence>
<keyword evidence="3 6" id="KW-0812">Transmembrane</keyword>
<evidence type="ECO:0000256" key="6">
    <source>
        <dbReference type="SAM" id="Phobius"/>
    </source>
</evidence>
<feature type="transmembrane region" description="Helical" evidence="6">
    <location>
        <begin position="154"/>
        <end position="177"/>
    </location>
</feature>
<feature type="transmembrane region" description="Helical" evidence="6">
    <location>
        <begin position="214"/>
        <end position="236"/>
    </location>
</feature>
<sequence length="359" mass="39272">MDNSPRNPDTDLTKGREKLWQKVLRTLGITLGALLILLLIGYAFEVLLLIFAAVLIAVFFRGTAEVVSRSTGLSSGWSLTFVLAGILTLMALTTWLLASRISEQVVLLSEEFPRAVAHFRDRFGHTEWGNRLSEETPTVSGILANEEGWLKRSLGVLSTTLGVIADIYIILFLTIFITAQPFVYRKGIVLLFPLAKRSRAEEVLDTLGDTLYKWLLGKLFSMLVVGIFTTIGLSLLGIPLELVLGLIAGLLSFIPNFGPILGLVPAVMVALLEGPYQALYVIMLYVGIQIVESNLITPLVQRRMIAIPPALIIIAQLLLGIFSGTLGLILATPVIAVVMVLVKMLYIHDTLGDTSIMED</sequence>
<dbReference type="GO" id="GO:0055085">
    <property type="term" value="P:transmembrane transport"/>
    <property type="evidence" value="ECO:0007669"/>
    <property type="project" value="TreeGrafter"/>
</dbReference>
<keyword evidence="4 6" id="KW-1133">Transmembrane helix</keyword>
<evidence type="ECO:0000256" key="3">
    <source>
        <dbReference type="ARBA" id="ARBA00022692"/>
    </source>
</evidence>
<proteinExistence type="inferred from homology"/>
<feature type="transmembrane region" description="Helical" evidence="6">
    <location>
        <begin position="243"/>
        <end position="272"/>
    </location>
</feature>
<evidence type="ECO:0000256" key="1">
    <source>
        <dbReference type="ARBA" id="ARBA00004141"/>
    </source>
</evidence>
<organism evidence="7 8">
    <name type="scientific">Pontibacter ummariensis</name>
    <dbReference type="NCBI Taxonomy" id="1610492"/>
    <lineage>
        <taxon>Bacteria</taxon>
        <taxon>Pseudomonadati</taxon>
        <taxon>Bacteroidota</taxon>
        <taxon>Cytophagia</taxon>
        <taxon>Cytophagales</taxon>
        <taxon>Hymenobacteraceae</taxon>
        <taxon>Pontibacter</taxon>
    </lineage>
</organism>